<dbReference type="PIRSF" id="PIRSF028810">
    <property type="entry name" value="Alpha1_2_glucosyltferase_Alg10"/>
    <property type="match status" value="1"/>
</dbReference>
<evidence type="ECO:0000313" key="15">
    <source>
        <dbReference type="EMBL" id="KAK1168973.1"/>
    </source>
</evidence>
<keyword evidence="8 14" id="KW-0812">Transmembrane</keyword>
<comment type="caution">
    <text evidence="15">The sequence shown here is derived from an EMBL/GenBank/DDBJ whole genome shotgun (WGS) entry which is preliminary data.</text>
</comment>
<comment type="subcellular location">
    <subcellularLocation>
        <location evidence="1">Endoplasmic reticulum membrane</location>
        <topology evidence="1">Multi-pass membrane protein</topology>
    </subcellularLocation>
</comment>
<dbReference type="EMBL" id="JAGXEW010000008">
    <property type="protein sequence ID" value="KAK1168973.1"/>
    <property type="molecule type" value="Genomic_DNA"/>
</dbReference>
<keyword evidence="9" id="KW-0256">Endoplasmic reticulum</keyword>
<feature type="transmembrane region" description="Helical" evidence="14">
    <location>
        <begin position="368"/>
        <end position="387"/>
    </location>
</feature>
<feature type="transmembrane region" description="Helical" evidence="14">
    <location>
        <begin position="129"/>
        <end position="150"/>
    </location>
</feature>
<dbReference type="GO" id="GO:0006488">
    <property type="term" value="P:dolichol-linked oligosaccharide biosynthetic process"/>
    <property type="evidence" value="ECO:0007669"/>
    <property type="project" value="UniProtKB-UniRule"/>
</dbReference>
<keyword evidence="10 14" id="KW-1133">Transmembrane helix</keyword>
<keyword evidence="6 14" id="KW-0328">Glycosyltransferase</keyword>
<dbReference type="Pfam" id="PF04922">
    <property type="entry name" value="DIE2_ALG10"/>
    <property type="match status" value="1"/>
</dbReference>
<dbReference type="AlphaFoldDB" id="A0AAD8DIS2"/>
<evidence type="ECO:0000313" key="16">
    <source>
        <dbReference type="Proteomes" id="UP001230051"/>
    </source>
</evidence>
<evidence type="ECO:0000256" key="11">
    <source>
        <dbReference type="ARBA" id="ARBA00023136"/>
    </source>
</evidence>
<dbReference type="PANTHER" id="PTHR12989:SF10">
    <property type="entry name" value="DOL-P-GLC:GLC(2)MAN(9)GLCNAC(2)-PP-DOL ALPHA-1,2-GLUCOSYLTRANSFERASE-RELATED"/>
    <property type="match status" value="1"/>
</dbReference>
<dbReference type="EC" id="2.4.1.256" evidence="4 14"/>
<dbReference type="PANTHER" id="PTHR12989">
    <property type="entry name" value="ALPHA-1,2-GLUCOSYLTRANSFERASE ALG10"/>
    <property type="match status" value="1"/>
</dbReference>
<evidence type="ECO:0000256" key="12">
    <source>
        <dbReference type="ARBA" id="ARBA00044727"/>
    </source>
</evidence>
<comment type="function">
    <text evidence="12">Dol-P-Glc:Glc(2)Man(9)GlcNAc(2)-PP-Dol alpha-1,2-glucosyltransferase that operates in the biosynthetic pathway of dolichol-linked oligosaccharides, the glycan precursors employed in protein asparagine (N)-glycosylation. The assembly of dolichol-linked oligosaccharides begins on the cytosolic side of the endoplasmic reticulum membrane and finishes in its lumen. The sequential addition of sugars to dolichol pyrophosphate produces dolichol-linked oligosaccharides containing fourteen sugars, including two GlcNAcs, nine mannoses and three glucoses. Once assembled, the oligosaccharide is transferred from the lipid to nascent proteins by oligosaccharyltransferases. In the lumen of the endoplasmic reticulum, adds the third and last glucose residue from dolichyl phosphate glucose (Dol-P-Glc) onto the lipid-linked oligosaccharide intermediate Glc(2)Man(9)GlcNAc(2)-PP-Dol to produce Glc(3)Man(9)GlcNAc(2)-PP-Dol.</text>
</comment>
<keyword evidence="16" id="KW-1185">Reference proteome</keyword>
<organism evidence="15 16">
    <name type="scientific">Acipenser oxyrinchus oxyrinchus</name>
    <dbReference type="NCBI Taxonomy" id="40147"/>
    <lineage>
        <taxon>Eukaryota</taxon>
        <taxon>Metazoa</taxon>
        <taxon>Chordata</taxon>
        <taxon>Craniata</taxon>
        <taxon>Vertebrata</taxon>
        <taxon>Euteleostomi</taxon>
        <taxon>Actinopterygii</taxon>
        <taxon>Chondrostei</taxon>
        <taxon>Acipenseriformes</taxon>
        <taxon>Acipenseridae</taxon>
        <taxon>Acipenser</taxon>
    </lineage>
</organism>
<protein>
    <recommendedName>
        <fullName evidence="5 14">Dol-P-Glc:Glc(2)Man(9)GlcNAc(2)-PP-Dol alpha-1,2-glucosyltransferase</fullName>
        <ecNumber evidence="4 14">2.4.1.256</ecNumber>
    </recommendedName>
</protein>
<dbReference type="PROSITE" id="PS51257">
    <property type="entry name" value="PROKAR_LIPOPROTEIN"/>
    <property type="match status" value="1"/>
</dbReference>
<comment type="pathway">
    <text evidence="2">Protein modification; protein glycosylation.</text>
</comment>
<gene>
    <name evidence="15" type="primary">Alg10b</name>
    <name evidence="15" type="ORF">AOXY_G9878</name>
</gene>
<evidence type="ECO:0000256" key="6">
    <source>
        <dbReference type="ARBA" id="ARBA00022676"/>
    </source>
</evidence>
<feature type="transmembrane region" description="Helical" evidence="14">
    <location>
        <begin position="255"/>
        <end position="277"/>
    </location>
</feature>
<evidence type="ECO:0000256" key="13">
    <source>
        <dbReference type="ARBA" id="ARBA00048064"/>
    </source>
</evidence>
<dbReference type="Proteomes" id="UP001230051">
    <property type="component" value="Unassembled WGS sequence"/>
</dbReference>
<dbReference type="InterPro" id="IPR016900">
    <property type="entry name" value="Alg10"/>
</dbReference>
<feature type="transmembrane region" description="Helical" evidence="14">
    <location>
        <begin position="434"/>
        <end position="456"/>
    </location>
</feature>
<dbReference type="GO" id="GO:0005789">
    <property type="term" value="C:endoplasmic reticulum membrane"/>
    <property type="evidence" value="ECO:0007669"/>
    <property type="project" value="UniProtKB-SubCell"/>
</dbReference>
<evidence type="ECO:0000256" key="7">
    <source>
        <dbReference type="ARBA" id="ARBA00022679"/>
    </source>
</evidence>
<feature type="transmembrane region" description="Helical" evidence="14">
    <location>
        <begin position="393"/>
        <end position="413"/>
    </location>
</feature>
<evidence type="ECO:0000256" key="10">
    <source>
        <dbReference type="ARBA" id="ARBA00022989"/>
    </source>
</evidence>
<feature type="transmembrane region" description="Helical" evidence="14">
    <location>
        <begin position="156"/>
        <end position="181"/>
    </location>
</feature>
<comment type="catalytic activity">
    <reaction evidence="13">
        <text>an alpha-D-Glc-(1-&gt;3)-alpha-D-Glc-(1-&gt;3)-alpha-D-Man-(1-&gt;2)-alpha-D-Man-(1-&gt;2)-alpha-D-Man-(1-&gt;3)-[alpha-D-Man-(1-&gt;2)-alpha-D-Man-(1-&gt;3)-[alpha-D-Man-(1-&gt;2)-alpha-D-Man-(1-&gt;6)]-alpha-D-Man-(1-&gt;6)]-beta-D-Man-(1-&gt;4)-beta-D-GlcNAc-(1-&gt;4)-alpha-D-GlcNAc-diphospho-di-trans,poly-cis-dolichol + a di-trans,poly-cis-dolichyl beta-D-glucosyl phosphate = a alpha-D-Glc-(1-&gt;2)-alpha-D-Glc-(1-&gt;3)-alpha-D-Glc-(1-&gt;3)-alpha-D-Man-(1-&gt;2)-alpha-D-Man-(1-&gt;2)-alpha-D-Man-(1-&gt;3)-[alpha-D-Man-(1-&gt;2)-alpha-D-Man-(1-&gt;3)-[alpha-D-Man-(1-&gt;2)-alpha-D-Man-(1-&gt;6)]-alpha-D-Man-(1-&gt;6)]-beta-D-Man-(1-&gt;4)-beta-D-GlcNAc-(1-&gt;4)-alpha-D-GlcNAc-diphospho-di-trans,poly-cis-dolichol + a di-trans,poly-cis-dolichyl phosphate + H(+)</text>
        <dbReference type="Rhea" id="RHEA:29543"/>
        <dbReference type="Rhea" id="RHEA-COMP:19498"/>
        <dbReference type="Rhea" id="RHEA-COMP:19502"/>
        <dbReference type="Rhea" id="RHEA-COMP:19512"/>
        <dbReference type="Rhea" id="RHEA-COMP:19522"/>
        <dbReference type="ChEBI" id="CHEBI:15378"/>
        <dbReference type="ChEBI" id="CHEBI:57525"/>
        <dbReference type="ChEBI" id="CHEBI:57683"/>
        <dbReference type="ChEBI" id="CHEBI:132522"/>
        <dbReference type="ChEBI" id="CHEBI:132523"/>
        <dbReference type="EC" id="2.4.1.256"/>
    </reaction>
    <physiologicalReaction direction="left-to-right" evidence="13">
        <dbReference type="Rhea" id="RHEA:29544"/>
    </physiologicalReaction>
</comment>
<evidence type="ECO:0000256" key="9">
    <source>
        <dbReference type="ARBA" id="ARBA00022824"/>
    </source>
</evidence>
<feature type="transmembrane region" description="Helical" evidence="14">
    <location>
        <begin position="96"/>
        <end position="117"/>
    </location>
</feature>
<keyword evidence="11 14" id="KW-0472">Membrane</keyword>
<feature type="transmembrane region" description="Helical" evidence="14">
    <location>
        <begin position="284"/>
        <end position="304"/>
    </location>
</feature>
<feature type="transmembrane region" description="Helical" evidence="14">
    <location>
        <begin position="6"/>
        <end position="25"/>
    </location>
</feature>
<accession>A0AAD8DIS2</accession>
<proteinExistence type="inferred from homology"/>
<evidence type="ECO:0000256" key="8">
    <source>
        <dbReference type="ARBA" id="ARBA00022692"/>
    </source>
</evidence>
<reference evidence="15" key="1">
    <citation type="submission" date="2022-02" db="EMBL/GenBank/DDBJ databases">
        <title>Atlantic sturgeon de novo genome assembly.</title>
        <authorList>
            <person name="Stock M."/>
            <person name="Klopp C."/>
            <person name="Guiguen Y."/>
            <person name="Cabau C."/>
            <person name="Parinello H."/>
            <person name="Santidrian Yebra-Pimentel E."/>
            <person name="Kuhl H."/>
            <person name="Dirks R.P."/>
            <person name="Guessner J."/>
            <person name="Wuertz S."/>
            <person name="Du K."/>
            <person name="Schartl M."/>
        </authorList>
    </citation>
    <scope>NUCLEOTIDE SEQUENCE</scope>
    <source>
        <strain evidence="15">STURGEONOMICS-FGT-2020</strain>
        <tissue evidence="15">Whole blood</tissue>
    </source>
</reference>
<feature type="transmembrane region" description="Helical" evidence="14">
    <location>
        <begin position="324"/>
        <end position="347"/>
    </location>
</feature>
<dbReference type="GO" id="GO:0106073">
    <property type="term" value="F:dolichyl pyrophosphate Glc2Man9GlcNAc2 alpha-1,2-glucosyltransferase activity"/>
    <property type="evidence" value="ECO:0007669"/>
    <property type="project" value="UniProtKB-UniRule"/>
</dbReference>
<name>A0AAD8DIS2_ACIOX</name>
<evidence type="ECO:0000256" key="4">
    <source>
        <dbReference type="ARBA" id="ARBA00011967"/>
    </source>
</evidence>
<evidence type="ECO:0000256" key="2">
    <source>
        <dbReference type="ARBA" id="ARBA00004922"/>
    </source>
</evidence>
<evidence type="ECO:0000256" key="5">
    <source>
        <dbReference type="ARBA" id="ARBA00018512"/>
    </source>
</evidence>
<keyword evidence="7" id="KW-0808">Transferase</keyword>
<feature type="transmembrane region" description="Helical" evidence="14">
    <location>
        <begin position="65"/>
        <end position="84"/>
    </location>
</feature>
<sequence>MEKAEWYIFSFLSCTYFLISCFLFSKFTREQREPYMDEIFHVPQVQKYCEGRFNEWDPMITTLPGLYLVSVGIVKPSVWLVGWSGKVVCSIGMLRFINLLFSSGNLYLIYLILCKLHQTDKTASTSQRILSALALSSFPVLYFFTFLYYTDAGSTFFTLFAYLMCLYGSHKISGLLGFCAIMFRQTNIIWVVFCAGVLIAQKLTEAWKTKLTKKREDKVSTSTGASITEIKKVTQFMVEYILSTSNVKSLISLTWPYVMLLGGFLVFIVFNGGIVVGDRSSHEACLNFPQLFYFFSFTLAFSISHSLSYQKIVNFIQSMKKNPIFFLSLTALSLFLVWKFTYVHKYLLADNRHYPFYVWKKIFQKHKLVPYILVPGYMFAAWSFADSLKSKSLFWNLMFCVCLVAATVPQKLLEFRYYILPYLIYRLNIQVPSMFRLVLELCLYTTVNALTFYLFLNRTFLWPDSKEVQRFMW</sequence>
<evidence type="ECO:0000256" key="3">
    <source>
        <dbReference type="ARBA" id="ARBA00010600"/>
    </source>
</evidence>
<comment type="similarity">
    <text evidence="3 14">Belongs to the ALG10 glucosyltransferase family.</text>
</comment>
<evidence type="ECO:0000256" key="1">
    <source>
        <dbReference type="ARBA" id="ARBA00004477"/>
    </source>
</evidence>
<evidence type="ECO:0000256" key="14">
    <source>
        <dbReference type="PIRNR" id="PIRNR028810"/>
    </source>
</evidence>